<dbReference type="Pfam" id="PF00467">
    <property type="entry name" value="KOW"/>
    <property type="match status" value="1"/>
</dbReference>
<dbReference type="GO" id="GO:0005840">
    <property type="term" value="C:ribosome"/>
    <property type="evidence" value="ECO:0007669"/>
    <property type="project" value="UniProtKB-KW"/>
</dbReference>
<dbReference type="Pfam" id="PF17136">
    <property type="entry name" value="ribosomal_L24"/>
    <property type="match status" value="1"/>
</dbReference>
<evidence type="ECO:0000256" key="9">
    <source>
        <dbReference type="SAM" id="MobiDB-lite"/>
    </source>
</evidence>
<dbReference type="FunFam" id="2.30.30.30:FF:000032">
    <property type="entry name" value="39S ribosomal protein L24, mitochondrial"/>
    <property type="match status" value="1"/>
</dbReference>
<gene>
    <name evidence="11" type="ORF">P4O66_019206</name>
</gene>
<dbReference type="Gene3D" id="2.30.30.30">
    <property type="match status" value="1"/>
</dbReference>
<dbReference type="GO" id="GO:0005739">
    <property type="term" value="C:mitochondrion"/>
    <property type="evidence" value="ECO:0007669"/>
    <property type="project" value="UniProtKB-SubCell"/>
</dbReference>
<sequence length="559" mass="62508">MRLTALLSMAAKAAFPHDYRFGTNRPWTAAARRLNPPGKKRRKVFVEPIAYEDWSVFRGDVVQILSGKDSGKQGKVTQVFRHRNWVIVEGLNTHYRYIGRSGDYRGTYIASEAPILLKDIALIDPSDRKPTNTEWRYTEEGEKVRISCRTGRIIPKPVFQRKDGIIPEQWKAYDSSDDSDHDDAPTSNTPLTGKIGGLFATLPAPKRSASESRTSETRKEAFHKNMSIDLPKPKKRSEPVKITVPEIKAASSDSDEDEPVRKKTGCQAGGLSSLLPQPKNLVVKETQRPLVPHTLTKRPGSKGTKPGSQAAPSASPSAIKAAAKSAALLLARQMAADEEGSDDELAPENYFSLAEGPSQPTTVPAFPDSQPYVPSLHPPPLASMEDAPLDFGSNAESQPKSSWAMQDYQSGDYQPQSDSGDPSPKPCPQDYYSEGYYQDHNPVMDEQEEPESSTLFNDEAFRRLQGKQNRGKEEIKFLEIKGDDQLSGSQQWMMKSMTNETEPRKSFSKKKGDQPTGQQRRKHQITYLIHQAKERELELKNSWADNKLTRRQTQAKYGF</sequence>
<dbReference type="InterPro" id="IPR018800">
    <property type="entry name" value="PRCC"/>
</dbReference>
<name>A0AAD8ZV91_9TELE</name>
<comment type="similarity">
    <text evidence="2">Belongs to the universal ribosomal protein uL24 family.</text>
</comment>
<feature type="region of interest" description="Disordered" evidence="9">
    <location>
        <begin position="494"/>
        <end position="524"/>
    </location>
</feature>
<evidence type="ECO:0000256" key="1">
    <source>
        <dbReference type="ARBA" id="ARBA00004173"/>
    </source>
</evidence>
<dbReference type="InterPro" id="IPR014722">
    <property type="entry name" value="Rib_uL2_dom2"/>
</dbReference>
<evidence type="ECO:0000256" key="4">
    <source>
        <dbReference type="ARBA" id="ARBA00022980"/>
    </source>
</evidence>
<comment type="subcellular location">
    <subcellularLocation>
        <location evidence="1">Mitochondrion</location>
    </subcellularLocation>
</comment>
<feature type="compositionally biased region" description="Basic and acidic residues" evidence="9">
    <location>
        <begin position="501"/>
        <end position="513"/>
    </location>
</feature>
<keyword evidence="6" id="KW-0687">Ribonucleoprotein</keyword>
<dbReference type="Pfam" id="PF10253">
    <property type="entry name" value="PRCC"/>
    <property type="match status" value="1"/>
</dbReference>
<keyword evidence="4" id="KW-0689">Ribosomal protein</keyword>
<feature type="compositionally biased region" description="Polar residues" evidence="9">
    <location>
        <begin position="394"/>
        <end position="420"/>
    </location>
</feature>
<dbReference type="CDD" id="cd06089">
    <property type="entry name" value="KOW_RPL26"/>
    <property type="match status" value="1"/>
</dbReference>
<dbReference type="InterPro" id="IPR003256">
    <property type="entry name" value="Ribosomal_uL24"/>
</dbReference>
<dbReference type="InterPro" id="IPR041988">
    <property type="entry name" value="Ribosomal_uL24_KOW"/>
</dbReference>
<protein>
    <recommendedName>
        <fullName evidence="7">Large ribosomal subunit protein uL24m</fullName>
    </recommendedName>
    <alternativeName>
        <fullName evidence="8">39S ribosomal protein L24, mitochondrial</fullName>
    </alternativeName>
</protein>
<dbReference type="GO" id="GO:0003735">
    <property type="term" value="F:structural constituent of ribosome"/>
    <property type="evidence" value="ECO:0007669"/>
    <property type="project" value="InterPro"/>
</dbReference>
<dbReference type="GO" id="GO:0003723">
    <property type="term" value="F:RNA binding"/>
    <property type="evidence" value="ECO:0007669"/>
    <property type="project" value="InterPro"/>
</dbReference>
<evidence type="ECO:0000259" key="10">
    <source>
        <dbReference type="SMART" id="SM00739"/>
    </source>
</evidence>
<reference evidence="11" key="1">
    <citation type="submission" date="2023-03" db="EMBL/GenBank/DDBJ databases">
        <title>Electrophorus voltai genome.</title>
        <authorList>
            <person name="Bian C."/>
        </authorList>
    </citation>
    <scope>NUCLEOTIDE SEQUENCE</scope>
    <source>
        <strain evidence="11">CB-2022</strain>
        <tissue evidence="11">Muscle</tissue>
    </source>
</reference>
<feature type="region of interest" description="Disordered" evidence="9">
    <location>
        <begin position="539"/>
        <end position="559"/>
    </location>
</feature>
<feature type="compositionally biased region" description="Low complexity" evidence="9">
    <location>
        <begin position="305"/>
        <end position="322"/>
    </location>
</feature>
<dbReference type="NCBIfam" id="TIGR01079">
    <property type="entry name" value="rplX_bact"/>
    <property type="match status" value="1"/>
</dbReference>
<dbReference type="Proteomes" id="UP001239994">
    <property type="component" value="Unassembled WGS sequence"/>
</dbReference>
<dbReference type="GO" id="GO:0005634">
    <property type="term" value="C:nucleus"/>
    <property type="evidence" value="ECO:0007669"/>
    <property type="project" value="TreeGrafter"/>
</dbReference>
<evidence type="ECO:0000256" key="6">
    <source>
        <dbReference type="ARBA" id="ARBA00023274"/>
    </source>
</evidence>
<evidence type="ECO:0000256" key="3">
    <source>
        <dbReference type="ARBA" id="ARBA00022946"/>
    </source>
</evidence>
<dbReference type="PANTHER" id="PTHR13621:SF2">
    <property type="entry name" value="PROLINE-RICH PROTEIN PRCC"/>
    <property type="match status" value="1"/>
</dbReference>
<keyword evidence="3" id="KW-0809">Transit peptide</keyword>
<feature type="compositionally biased region" description="Acidic residues" evidence="9">
    <location>
        <begin position="336"/>
        <end position="346"/>
    </location>
</feature>
<evidence type="ECO:0000313" key="12">
    <source>
        <dbReference type="Proteomes" id="UP001239994"/>
    </source>
</evidence>
<proteinExistence type="inferred from homology"/>
<keyword evidence="12" id="KW-1185">Reference proteome</keyword>
<comment type="caution">
    <text evidence="11">The sequence shown here is derived from an EMBL/GenBank/DDBJ whole genome shotgun (WGS) entry which is preliminary data.</text>
</comment>
<dbReference type="HAMAP" id="MF_01326_B">
    <property type="entry name" value="Ribosomal_uL24_B"/>
    <property type="match status" value="1"/>
</dbReference>
<dbReference type="GO" id="GO:1990904">
    <property type="term" value="C:ribonucleoprotein complex"/>
    <property type="evidence" value="ECO:0007669"/>
    <property type="project" value="UniProtKB-KW"/>
</dbReference>
<feature type="region of interest" description="Disordered" evidence="9">
    <location>
        <begin position="172"/>
        <end position="322"/>
    </location>
</feature>
<dbReference type="SUPFAM" id="SSF50104">
    <property type="entry name" value="Translation proteins SH3-like domain"/>
    <property type="match status" value="1"/>
</dbReference>
<evidence type="ECO:0000256" key="5">
    <source>
        <dbReference type="ARBA" id="ARBA00023128"/>
    </source>
</evidence>
<dbReference type="InterPro" id="IPR008991">
    <property type="entry name" value="Translation_prot_SH3-like_sf"/>
</dbReference>
<dbReference type="AlphaFoldDB" id="A0AAD8ZV91"/>
<accession>A0AAD8ZV91</accession>
<evidence type="ECO:0000256" key="2">
    <source>
        <dbReference type="ARBA" id="ARBA00010618"/>
    </source>
</evidence>
<evidence type="ECO:0000313" key="11">
    <source>
        <dbReference type="EMBL" id="KAK1805466.1"/>
    </source>
</evidence>
<dbReference type="GO" id="GO:0006412">
    <property type="term" value="P:translation"/>
    <property type="evidence" value="ECO:0007669"/>
    <property type="project" value="InterPro"/>
</dbReference>
<evidence type="ECO:0000256" key="7">
    <source>
        <dbReference type="ARBA" id="ARBA00035283"/>
    </source>
</evidence>
<organism evidence="11 12">
    <name type="scientific">Electrophorus voltai</name>
    <dbReference type="NCBI Taxonomy" id="2609070"/>
    <lineage>
        <taxon>Eukaryota</taxon>
        <taxon>Metazoa</taxon>
        <taxon>Chordata</taxon>
        <taxon>Craniata</taxon>
        <taxon>Vertebrata</taxon>
        <taxon>Euteleostomi</taxon>
        <taxon>Actinopterygii</taxon>
        <taxon>Neopterygii</taxon>
        <taxon>Teleostei</taxon>
        <taxon>Ostariophysi</taxon>
        <taxon>Gymnotiformes</taxon>
        <taxon>Gymnotoidei</taxon>
        <taxon>Gymnotidae</taxon>
        <taxon>Electrophorus</taxon>
    </lineage>
</organism>
<dbReference type="PANTHER" id="PTHR13621">
    <property type="entry name" value="PROLINE-RICH PROTEIN PRCC"/>
    <property type="match status" value="1"/>
</dbReference>
<dbReference type="InterPro" id="IPR005824">
    <property type="entry name" value="KOW"/>
</dbReference>
<dbReference type="InterPro" id="IPR057264">
    <property type="entry name" value="Ribosomal_uL24_C"/>
</dbReference>
<feature type="compositionally biased region" description="Basic and acidic residues" evidence="9">
    <location>
        <begin position="208"/>
        <end position="223"/>
    </location>
</feature>
<feature type="region of interest" description="Disordered" evidence="9">
    <location>
        <begin position="334"/>
        <end position="476"/>
    </location>
</feature>
<feature type="domain" description="KOW" evidence="10">
    <location>
        <begin position="55"/>
        <end position="82"/>
    </location>
</feature>
<evidence type="ECO:0000256" key="8">
    <source>
        <dbReference type="ARBA" id="ARBA00035357"/>
    </source>
</evidence>
<dbReference type="EMBL" id="JAROKS010000003">
    <property type="protein sequence ID" value="KAK1805466.1"/>
    <property type="molecule type" value="Genomic_DNA"/>
</dbReference>
<keyword evidence="5" id="KW-0496">Mitochondrion</keyword>
<dbReference type="SMART" id="SM00739">
    <property type="entry name" value="KOW"/>
    <property type="match status" value="1"/>
</dbReference>